<dbReference type="AlphaFoldDB" id="A0A383CWE2"/>
<evidence type="ECO:0000313" key="1">
    <source>
        <dbReference type="EMBL" id="SVE36676.1"/>
    </source>
</evidence>
<protein>
    <submittedName>
        <fullName evidence="1">Uncharacterized protein</fullName>
    </submittedName>
</protein>
<proteinExistence type="predicted"/>
<reference evidence="1" key="1">
    <citation type="submission" date="2018-05" db="EMBL/GenBank/DDBJ databases">
        <authorList>
            <person name="Lanie J.A."/>
            <person name="Ng W.-L."/>
            <person name="Kazmierczak K.M."/>
            <person name="Andrzejewski T.M."/>
            <person name="Davidsen T.M."/>
            <person name="Wayne K.J."/>
            <person name="Tettelin H."/>
            <person name="Glass J.I."/>
            <person name="Rusch D."/>
            <person name="Podicherti R."/>
            <person name="Tsui H.-C.T."/>
            <person name="Winkler M.E."/>
        </authorList>
    </citation>
    <scope>NUCLEOTIDE SEQUENCE</scope>
</reference>
<sequence>MKKTIFRSLKTCTSIFLFLWIVSSASHAGVVSQIKLVDGSVIQAEIISFSNGVYKLRSEMLGTLSIAEDRV</sequence>
<gene>
    <name evidence="1" type="ORF">METZ01_LOCUS489530</name>
</gene>
<accession>A0A383CWE2</accession>
<name>A0A383CWE2_9ZZZZ</name>
<dbReference type="EMBL" id="UINC01212376">
    <property type="protein sequence ID" value="SVE36676.1"/>
    <property type="molecule type" value="Genomic_DNA"/>
</dbReference>
<feature type="non-terminal residue" evidence="1">
    <location>
        <position position="71"/>
    </location>
</feature>
<organism evidence="1">
    <name type="scientific">marine metagenome</name>
    <dbReference type="NCBI Taxonomy" id="408172"/>
    <lineage>
        <taxon>unclassified sequences</taxon>
        <taxon>metagenomes</taxon>
        <taxon>ecological metagenomes</taxon>
    </lineage>
</organism>